<keyword evidence="3" id="KW-1185">Reference proteome</keyword>
<evidence type="ECO:0000256" key="1">
    <source>
        <dbReference type="SAM" id="SignalP"/>
    </source>
</evidence>
<feature type="signal peptide" evidence="1">
    <location>
        <begin position="1"/>
        <end position="27"/>
    </location>
</feature>
<feature type="chain" id="PRO_5046289197" evidence="1">
    <location>
        <begin position="28"/>
        <end position="611"/>
    </location>
</feature>
<keyword evidence="1" id="KW-0732">Signal</keyword>
<dbReference type="RefSeq" id="WP_353865685.1">
    <property type="nucleotide sequence ID" value="NZ_CP088295.1"/>
</dbReference>
<accession>A0ABY5PKR7</accession>
<protein>
    <submittedName>
        <fullName evidence="2">Uncharacterized protein</fullName>
    </submittedName>
</protein>
<dbReference type="InterPro" id="IPR029058">
    <property type="entry name" value="AB_hydrolase_fold"/>
</dbReference>
<name>A0ABY5PKR7_9ACTN</name>
<dbReference type="EMBL" id="CP088295">
    <property type="protein sequence ID" value="UUY05226.1"/>
    <property type="molecule type" value="Genomic_DNA"/>
</dbReference>
<proteinExistence type="predicted"/>
<gene>
    <name evidence="2" type="ORF">LRS13_06805</name>
</gene>
<organism evidence="2 3">
    <name type="scientific">Svornostia abyssi</name>
    <dbReference type="NCBI Taxonomy" id="2898438"/>
    <lineage>
        <taxon>Bacteria</taxon>
        <taxon>Bacillati</taxon>
        <taxon>Actinomycetota</taxon>
        <taxon>Thermoleophilia</taxon>
        <taxon>Solirubrobacterales</taxon>
        <taxon>Baekduiaceae</taxon>
        <taxon>Svornostia</taxon>
    </lineage>
</organism>
<dbReference type="SUPFAM" id="SSF53474">
    <property type="entry name" value="alpha/beta-Hydrolases"/>
    <property type="match status" value="1"/>
</dbReference>
<sequence>MGSTSARRMLAALVIVIAATAAPAAQAADCNPLSLETCLAPFPSNYWADWDDTSPTGGRANITDDLLRPELLAQLPVEDGISPSGIFNGATGFSAGVGAVFEFTQRQPQVPYDGGDDIVAFDLDSGARVPIHAFVSGHARNPLVVGANQSNVIQVFPQSRWAYTHDIVIALSTRYGAGDPTFLESKAKVAPGSKAEEYVGLLEDGLRDAGIDPATTRTATWFSVRDRKEVIEPTARLMADTAARPHPVRNVRTSWSTTFPSVAAVVKGEVRVDNYRTRGGQGPVDFSGATRKDQWLPFRLTLPRSASRNPAPVMMYAHGLSGSKESDYYVAELNAGVGMATIAIDWPNHGARSVADGGEIFSILRPDKLGTLSGLFNQGTLDLAGLYAAIGGLEVDVLKRPTLSNWQGRGADGRPDIDTSSISMQGTSLGGVLGANFAGRAPKLDVIDFQVAGVGLSHVTSQTVLWNIMGAMFPKGTNGTEEAVLMGALQQETDTADGINTIDFVRTPGPGQSRKPMLLVLGDGDAVVPNPASVAMANLVDLPLVGQERFPMPGVRRAADADPDGYAVKQFPPFIGPMPALPGLGESTAHGAFLWPDALNAQASFIRRFGP</sequence>
<evidence type="ECO:0000313" key="2">
    <source>
        <dbReference type="EMBL" id="UUY05226.1"/>
    </source>
</evidence>
<dbReference type="Proteomes" id="UP001058860">
    <property type="component" value="Chromosome"/>
</dbReference>
<reference evidence="3" key="1">
    <citation type="submission" date="2021-11" db="EMBL/GenBank/DDBJ databases">
        <title>Cultivation dependent microbiological survey of springs from the worlds oldest radium mine currently devoted to the extraction of radon-saturated water.</title>
        <authorList>
            <person name="Kapinusova G."/>
            <person name="Smrhova T."/>
            <person name="Strejcek M."/>
            <person name="Suman J."/>
            <person name="Jani K."/>
            <person name="Pajer P."/>
            <person name="Uhlik O."/>
        </authorList>
    </citation>
    <scope>NUCLEOTIDE SEQUENCE [LARGE SCALE GENOMIC DNA]</scope>
    <source>
        <strain evidence="3">J379</strain>
    </source>
</reference>
<dbReference type="Gene3D" id="3.40.50.1820">
    <property type="entry name" value="alpha/beta hydrolase"/>
    <property type="match status" value="1"/>
</dbReference>
<evidence type="ECO:0000313" key="3">
    <source>
        <dbReference type="Proteomes" id="UP001058860"/>
    </source>
</evidence>